<sequence>MERTMSARLRTVLAAVAAATLLTACTSSESGDDAGATSATETATAGAEVAEDLQASAGPDAEPQPVPADLPVVATRSTSHGSIPVEIDLNSVSAAGEVMTVVFTVRNVGDDNDWQISDYFDDGLYTTPLDEDGTRSEESDTIHGSTTDGVSVVDTTNGTMYRAAYDAAGNCACNVDLGGKFVDPGQELVLTTMFAAPPEDVETVTVQIPGAGAFTDVPLTR</sequence>
<feature type="signal peptide" evidence="1">
    <location>
        <begin position="1"/>
        <end position="24"/>
    </location>
</feature>
<evidence type="ECO:0000313" key="3">
    <source>
        <dbReference type="Proteomes" id="UP000437709"/>
    </source>
</evidence>
<evidence type="ECO:0000313" key="2">
    <source>
        <dbReference type="EMBL" id="MPV37166.1"/>
    </source>
</evidence>
<dbReference type="EMBL" id="WHPC01000027">
    <property type="protein sequence ID" value="MPV37166.1"/>
    <property type="molecule type" value="Genomic_DNA"/>
</dbReference>
<feature type="chain" id="PRO_5038580457" description="DUF4352 domain-containing protein" evidence="1">
    <location>
        <begin position="25"/>
        <end position="221"/>
    </location>
</feature>
<reference evidence="2 3" key="1">
    <citation type="submission" date="2019-10" db="EMBL/GenBank/DDBJ databases">
        <title>Georgenia wutianyii sp. nov. and Georgenia yuyongxinii sp. nov. isolated from plateau pika (Ochotona curzoniae) in the Qinghai-Tibet plateau of China.</title>
        <authorList>
            <person name="Tian Z."/>
        </authorList>
    </citation>
    <scope>NUCLEOTIDE SEQUENCE [LARGE SCALE GENOMIC DNA]</scope>
    <source>
        <strain evidence="2 3">JCM 19765</strain>
    </source>
</reference>
<gene>
    <name evidence="2" type="ORF">GB881_08890</name>
</gene>
<organism evidence="2 3">
    <name type="scientific">Georgenia subflava</name>
    <dbReference type="NCBI Taxonomy" id="1622177"/>
    <lineage>
        <taxon>Bacteria</taxon>
        <taxon>Bacillati</taxon>
        <taxon>Actinomycetota</taxon>
        <taxon>Actinomycetes</taxon>
        <taxon>Micrococcales</taxon>
        <taxon>Bogoriellaceae</taxon>
        <taxon>Georgenia</taxon>
    </lineage>
</organism>
<dbReference type="PROSITE" id="PS51257">
    <property type="entry name" value="PROKAR_LIPOPROTEIN"/>
    <property type="match status" value="1"/>
</dbReference>
<keyword evidence="1" id="KW-0732">Signal</keyword>
<evidence type="ECO:0008006" key="4">
    <source>
        <dbReference type="Google" id="ProtNLM"/>
    </source>
</evidence>
<comment type="caution">
    <text evidence="2">The sequence shown here is derived from an EMBL/GenBank/DDBJ whole genome shotgun (WGS) entry which is preliminary data.</text>
</comment>
<dbReference type="RefSeq" id="WP_152195915.1">
    <property type="nucleotide sequence ID" value="NZ_VUKD01000004.1"/>
</dbReference>
<keyword evidence="3" id="KW-1185">Reference proteome</keyword>
<dbReference type="AlphaFoldDB" id="A0A6N7EM00"/>
<name>A0A6N7EM00_9MICO</name>
<evidence type="ECO:0000256" key="1">
    <source>
        <dbReference type="SAM" id="SignalP"/>
    </source>
</evidence>
<protein>
    <recommendedName>
        <fullName evidence="4">DUF4352 domain-containing protein</fullName>
    </recommendedName>
</protein>
<accession>A0A6N7EM00</accession>
<dbReference type="Proteomes" id="UP000437709">
    <property type="component" value="Unassembled WGS sequence"/>
</dbReference>
<proteinExistence type="predicted"/>
<dbReference type="OrthoDB" id="4334774at2"/>